<proteinExistence type="predicted"/>
<dbReference type="EMBL" id="JBHUMV010000004">
    <property type="protein sequence ID" value="MFD2754430.1"/>
    <property type="molecule type" value="Genomic_DNA"/>
</dbReference>
<dbReference type="RefSeq" id="WP_157081971.1">
    <property type="nucleotide sequence ID" value="NZ_BCNT01000007.1"/>
</dbReference>
<sequence length="129" mass="13879">MRLALMLASMVFEFSDSEVAELQQTPQQLSVRFAAGRVSEGGEGRWMPLLLICGQPGRVEMESGCLGRLAGGTVVLDGERRTALPVPLQSTASFALELEFASGARCRVQGRGLELRAPASRCSVDSYQC</sequence>
<organism evidence="1 2">
    <name type="scientific">Comamonas terrae</name>
    <dbReference type="NCBI Taxonomy" id="673548"/>
    <lineage>
        <taxon>Bacteria</taxon>
        <taxon>Pseudomonadati</taxon>
        <taxon>Pseudomonadota</taxon>
        <taxon>Betaproteobacteria</taxon>
        <taxon>Burkholderiales</taxon>
        <taxon>Comamonadaceae</taxon>
        <taxon>Comamonas</taxon>
    </lineage>
</organism>
<dbReference type="Proteomes" id="UP001597463">
    <property type="component" value="Unassembled WGS sequence"/>
</dbReference>
<name>A0ABW5UMI0_9BURK</name>
<protein>
    <submittedName>
        <fullName evidence="1">Uncharacterized protein</fullName>
    </submittedName>
</protein>
<accession>A0ABW5UMI0</accession>
<keyword evidence="2" id="KW-1185">Reference proteome</keyword>
<comment type="caution">
    <text evidence="1">The sequence shown here is derived from an EMBL/GenBank/DDBJ whole genome shotgun (WGS) entry which is preliminary data.</text>
</comment>
<evidence type="ECO:0000313" key="1">
    <source>
        <dbReference type="EMBL" id="MFD2754430.1"/>
    </source>
</evidence>
<gene>
    <name evidence="1" type="ORF">ACFSW6_10050</name>
</gene>
<evidence type="ECO:0000313" key="2">
    <source>
        <dbReference type="Proteomes" id="UP001597463"/>
    </source>
</evidence>
<reference evidence="2" key="1">
    <citation type="journal article" date="2019" name="Int. J. Syst. Evol. Microbiol.">
        <title>The Global Catalogue of Microorganisms (GCM) 10K type strain sequencing project: providing services to taxonomists for standard genome sequencing and annotation.</title>
        <authorList>
            <consortium name="The Broad Institute Genomics Platform"/>
            <consortium name="The Broad Institute Genome Sequencing Center for Infectious Disease"/>
            <person name="Wu L."/>
            <person name="Ma J."/>
        </authorList>
    </citation>
    <scope>NUCLEOTIDE SEQUENCE [LARGE SCALE GENOMIC DNA]</scope>
    <source>
        <strain evidence="2">TISTR 1906</strain>
    </source>
</reference>